<dbReference type="HOGENOM" id="CLU_1826701_0_0_1"/>
<accession>A0A0C3PZL5</accession>
<name>A0A0C3PZL5_9AGAM</name>
<protein>
    <submittedName>
        <fullName evidence="1">Uncharacterized protein</fullName>
    </submittedName>
</protein>
<organism evidence="1 2">
    <name type="scientific">Tulasnella calospora MUT 4182</name>
    <dbReference type="NCBI Taxonomy" id="1051891"/>
    <lineage>
        <taxon>Eukaryota</taxon>
        <taxon>Fungi</taxon>
        <taxon>Dikarya</taxon>
        <taxon>Basidiomycota</taxon>
        <taxon>Agaricomycotina</taxon>
        <taxon>Agaricomycetes</taxon>
        <taxon>Cantharellales</taxon>
        <taxon>Tulasnellaceae</taxon>
        <taxon>Tulasnella</taxon>
    </lineage>
</organism>
<evidence type="ECO:0000313" key="1">
    <source>
        <dbReference type="EMBL" id="KIO15336.1"/>
    </source>
</evidence>
<gene>
    <name evidence="1" type="ORF">M407DRAFT_35114</name>
</gene>
<sequence>MPLKPAREEIHTINVLQEKLTTTGDSAPILWATALKGAKHQCTSTKGGELFFQKNQSEVGLRHRARLRLKASVSDCSSRIPRVLEAFKLDCIERKVFCRLQEDNRDQTHQNNSSAIADVTRIRYRLNRIHDHRSIEIAALI</sequence>
<proteinExistence type="predicted"/>
<reference evidence="2" key="2">
    <citation type="submission" date="2015-01" db="EMBL/GenBank/DDBJ databases">
        <title>Evolutionary Origins and Diversification of the Mycorrhizal Mutualists.</title>
        <authorList>
            <consortium name="DOE Joint Genome Institute"/>
            <consortium name="Mycorrhizal Genomics Consortium"/>
            <person name="Kohler A."/>
            <person name="Kuo A."/>
            <person name="Nagy L.G."/>
            <person name="Floudas D."/>
            <person name="Copeland A."/>
            <person name="Barry K.W."/>
            <person name="Cichocki N."/>
            <person name="Veneault-Fourrey C."/>
            <person name="LaButti K."/>
            <person name="Lindquist E.A."/>
            <person name="Lipzen A."/>
            <person name="Lundell T."/>
            <person name="Morin E."/>
            <person name="Murat C."/>
            <person name="Riley R."/>
            <person name="Ohm R."/>
            <person name="Sun H."/>
            <person name="Tunlid A."/>
            <person name="Henrissat B."/>
            <person name="Grigoriev I.V."/>
            <person name="Hibbett D.S."/>
            <person name="Martin F."/>
        </authorList>
    </citation>
    <scope>NUCLEOTIDE SEQUENCE [LARGE SCALE GENOMIC DNA]</scope>
    <source>
        <strain evidence="2">MUT 4182</strain>
    </source>
</reference>
<dbReference type="EMBL" id="KN824200">
    <property type="protein sequence ID" value="KIO15336.1"/>
    <property type="molecule type" value="Genomic_DNA"/>
</dbReference>
<dbReference type="Proteomes" id="UP000054248">
    <property type="component" value="Unassembled WGS sequence"/>
</dbReference>
<evidence type="ECO:0000313" key="2">
    <source>
        <dbReference type="Proteomes" id="UP000054248"/>
    </source>
</evidence>
<dbReference type="AlphaFoldDB" id="A0A0C3PZL5"/>
<reference evidence="1 2" key="1">
    <citation type="submission" date="2014-04" db="EMBL/GenBank/DDBJ databases">
        <authorList>
            <consortium name="DOE Joint Genome Institute"/>
            <person name="Kuo A."/>
            <person name="Girlanda M."/>
            <person name="Perotto S."/>
            <person name="Kohler A."/>
            <person name="Nagy L.G."/>
            <person name="Floudas D."/>
            <person name="Copeland A."/>
            <person name="Barry K.W."/>
            <person name="Cichocki N."/>
            <person name="Veneault-Fourrey C."/>
            <person name="LaButti K."/>
            <person name="Lindquist E.A."/>
            <person name="Lipzen A."/>
            <person name="Lundell T."/>
            <person name="Morin E."/>
            <person name="Murat C."/>
            <person name="Sun H."/>
            <person name="Tunlid A."/>
            <person name="Henrissat B."/>
            <person name="Grigoriev I.V."/>
            <person name="Hibbett D.S."/>
            <person name="Martin F."/>
            <person name="Nordberg H.P."/>
            <person name="Cantor M.N."/>
            <person name="Hua S.X."/>
        </authorList>
    </citation>
    <scope>NUCLEOTIDE SEQUENCE [LARGE SCALE GENOMIC DNA]</scope>
    <source>
        <strain evidence="1 2">MUT 4182</strain>
    </source>
</reference>
<keyword evidence="2" id="KW-1185">Reference proteome</keyword>